<reference evidence="2" key="1">
    <citation type="journal article" date="2019" name="BMC Genomics">
        <title>A new reference genome for Sorghum bicolor reveals high levels of sequence similarity between sweet and grain genotypes: implications for the genetics of sugar metabolism.</title>
        <authorList>
            <person name="Cooper E.A."/>
            <person name="Brenton Z.W."/>
            <person name="Flinn B.S."/>
            <person name="Jenkins J."/>
            <person name="Shu S."/>
            <person name="Flowers D."/>
            <person name="Luo F."/>
            <person name="Wang Y."/>
            <person name="Xia P."/>
            <person name="Barry K."/>
            <person name="Daum C."/>
            <person name="Lipzen A."/>
            <person name="Yoshinaga Y."/>
            <person name="Schmutz J."/>
            <person name="Saski C."/>
            <person name="Vermerris W."/>
            <person name="Kresovich S."/>
        </authorList>
    </citation>
    <scope>NUCLEOTIDE SEQUENCE</scope>
</reference>
<comment type="caution">
    <text evidence="2">The sequence shown here is derived from an EMBL/GenBank/DDBJ whole genome shotgun (WGS) entry which is preliminary data.</text>
</comment>
<reference evidence="2" key="2">
    <citation type="submission" date="2020-10" db="EMBL/GenBank/DDBJ databases">
        <authorList>
            <person name="Cooper E.A."/>
            <person name="Brenton Z.W."/>
            <person name="Flinn B.S."/>
            <person name="Jenkins J."/>
            <person name="Shu S."/>
            <person name="Flowers D."/>
            <person name="Luo F."/>
            <person name="Wang Y."/>
            <person name="Xia P."/>
            <person name="Barry K."/>
            <person name="Daum C."/>
            <person name="Lipzen A."/>
            <person name="Yoshinaga Y."/>
            <person name="Schmutz J."/>
            <person name="Saski C."/>
            <person name="Vermerris W."/>
            <person name="Kresovich S."/>
        </authorList>
    </citation>
    <scope>NUCLEOTIDE SEQUENCE</scope>
</reference>
<evidence type="ECO:0000313" key="3">
    <source>
        <dbReference type="Proteomes" id="UP000807115"/>
    </source>
</evidence>
<gene>
    <name evidence="2" type="ORF">BDA96_09G086300</name>
</gene>
<dbReference type="AlphaFoldDB" id="A0A921QAI5"/>
<name>A0A921QAI5_SORBI</name>
<feature type="region of interest" description="Disordered" evidence="1">
    <location>
        <begin position="74"/>
        <end position="124"/>
    </location>
</feature>
<accession>A0A921QAI5</accession>
<protein>
    <submittedName>
        <fullName evidence="2">Uncharacterized protein</fullName>
    </submittedName>
</protein>
<dbReference type="Proteomes" id="UP000807115">
    <property type="component" value="Chromosome 9"/>
</dbReference>
<evidence type="ECO:0000256" key="1">
    <source>
        <dbReference type="SAM" id="MobiDB-lite"/>
    </source>
</evidence>
<sequence length="217" mass="23873">MRGLGQNKKKNRIGLRVTKTKTAGCDGLGDLRFWHGWIEGKPRGRPTRQNQHEALLVPGSWVRQSRGIIAAMFSPPAQHAHARPSYKLRSNPRRESPGVGPWPWLAAPHGEQRDAPPRSTPAGACTPRARALSNPAAVAAAAVDDDNSLVSDLLLPQVHNIICYRCPFITTIMLISLANPIGTNHGAAVCRVLTTPRTCILVSSIYRRIVRSSWRYQ</sequence>
<organism evidence="2 3">
    <name type="scientific">Sorghum bicolor</name>
    <name type="common">Sorghum</name>
    <name type="synonym">Sorghum vulgare</name>
    <dbReference type="NCBI Taxonomy" id="4558"/>
    <lineage>
        <taxon>Eukaryota</taxon>
        <taxon>Viridiplantae</taxon>
        <taxon>Streptophyta</taxon>
        <taxon>Embryophyta</taxon>
        <taxon>Tracheophyta</taxon>
        <taxon>Spermatophyta</taxon>
        <taxon>Magnoliopsida</taxon>
        <taxon>Liliopsida</taxon>
        <taxon>Poales</taxon>
        <taxon>Poaceae</taxon>
        <taxon>PACMAD clade</taxon>
        <taxon>Panicoideae</taxon>
        <taxon>Andropogonodae</taxon>
        <taxon>Andropogoneae</taxon>
        <taxon>Sorghinae</taxon>
        <taxon>Sorghum</taxon>
    </lineage>
</organism>
<evidence type="ECO:0000313" key="2">
    <source>
        <dbReference type="EMBL" id="KAG0517400.1"/>
    </source>
</evidence>
<proteinExistence type="predicted"/>
<dbReference type="EMBL" id="CM027688">
    <property type="protein sequence ID" value="KAG0517400.1"/>
    <property type="molecule type" value="Genomic_DNA"/>
</dbReference>